<evidence type="ECO:0000313" key="9">
    <source>
        <dbReference type="Proteomes" id="UP000263012"/>
    </source>
</evidence>
<evidence type="ECO:0000256" key="1">
    <source>
        <dbReference type="ARBA" id="ARBA00022448"/>
    </source>
</evidence>
<dbReference type="NCBIfam" id="TIGR03477">
    <property type="entry name" value="DMSO_red_II_gam"/>
    <property type="match status" value="1"/>
</dbReference>
<sequence>MTDRRVGSLALLAGLVVVAVVVLAISGPALGYTTGVNQLPITEMTEEDGLEDPGAEAWAEVDSQTVVLSSAESGVPGYEDTSVGLTDVETAHTDERIYIRLTWDDPTADEHVDDPRAFADAVAVQLPFEQDKEPPIEMGSDGEPVNVWYWTADGEVEELYAGGMGSTTEMDEPIVSTESSYQDGEWSVVFTRDLTTDDRERTEIATDQRLNVAFAVFDGDNAERGGIKAASEWYHYPMDPEPGPSVLELVLWTVGGLAIVAVLVMTVYGIRNVEQ</sequence>
<keyword evidence="6" id="KW-0472">Membrane</keyword>
<evidence type="ECO:0000256" key="3">
    <source>
        <dbReference type="ARBA" id="ARBA00022723"/>
    </source>
</evidence>
<keyword evidence="6" id="KW-0812">Transmembrane</keyword>
<evidence type="ECO:0000256" key="4">
    <source>
        <dbReference type="ARBA" id="ARBA00022982"/>
    </source>
</evidence>
<keyword evidence="5" id="KW-0408">Iron</keyword>
<dbReference type="OrthoDB" id="145826at2157"/>
<dbReference type="KEGG" id="hdf:AArcSl_2386"/>
<accession>A0A343TLN6</accession>
<evidence type="ECO:0000256" key="5">
    <source>
        <dbReference type="ARBA" id="ARBA00023004"/>
    </source>
</evidence>
<reference evidence="9" key="1">
    <citation type="submission" date="2017-11" db="EMBL/GenBank/DDBJ databases">
        <title>Phenotypic and genomic properties of facultatively anaerobic sulfur-reducing natronoarchaea from hypersaline soda lakes.</title>
        <authorList>
            <person name="Sorokin D.Y."/>
            <person name="Kublanov I.V."/>
            <person name="Roman P."/>
            <person name="Sinninghe Damste J.S."/>
            <person name="Golyshin P.N."/>
            <person name="Rojo D."/>
            <person name="Ciordia S."/>
            <person name="Mena M.D.C."/>
            <person name="Ferrer M."/>
            <person name="Messina E."/>
            <person name="Smedile F."/>
            <person name="La Spada G."/>
            <person name="La Cono V."/>
            <person name="Yakimov M.M."/>
        </authorList>
    </citation>
    <scope>NUCLEOTIDE SEQUENCE [LARGE SCALE GENOMIC DNA]</scope>
    <source>
        <strain evidence="9">AArc-Sl</strain>
    </source>
</reference>
<evidence type="ECO:0000256" key="6">
    <source>
        <dbReference type="SAM" id="Phobius"/>
    </source>
</evidence>
<dbReference type="Proteomes" id="UP000263012">
    <property type="component" value="Chromosome"/>
</dbReference>
<dbReference type="GO" id="GO:0046872">
    <property type="term" value="F:metal ion binding"/>
    <property type="evidence" value="ECO:0007669"/>
    <property type="project" value="UniProtKB-KW"/>
</dbReference>
<dbReference type="AlphaFoldDB" id="A0A343TLN6"/>
<dbReference type="Gene3D" id="2.60.40.1190">
    <property type="match status" value="1"/>
</dbReference>
<dbReference type="InterPro" id="IPR017838">
    <property type="entry name" value="DMSO_Rdtase_II_haem_b-bd_su"/>
</dbReference>
<proteinExistence type="predicted"/>
<dbReference type="CDD" id="cd09623">
    <property type="entry name" value="DOMON_EBDH"/>
    <property type="match status" value="1"/>
</dbReference>
<gene>
    <name evidence="8" type="primary">narI</name>
    <name evidence="8" type="ORF">AArcSl_2386</name>
</gene>
<dbReference type="GO" id="GO:0042597">
    <property type="term" value="C:periplasmic space"/>
    <property type="evidence" value="ECO:0007669"/>
    <property type="project" value="InterPro"/>
</dbReference>
<feature type="transmembrane region" description="Helical" evidence="6">
    <location>
        <begin position="249"/>
        <end position="270"/>
    </location>
</feature>
<keyword evidence="9" id="KW-1185">Reference proteome</keyword>
<feature type="domain" description="Cytochrome c-552/DMSO reductase-like haem-binding" evidence="7">
    <location>
        <begin position="55"/>
        <end position="229"/>
    </location>
</feature>
<name>A0A343TLN6_9EURY</name>
<keyword evidence="4" id="KW-0249">Electron transport</keyword>
<keyword evidence="6" id="KW-1133">Transmembrane helix</keyword>
<keyword evidence="3" id="KW-0479">Metal-binding</keyword>
<organism evidence="8 9">
    <name type="scientific">Halalkaliarchaeum desulfuricum</name>
    <dbReference type="NCBI Taxonomy" id="2055893"/>
    <lineage>
        <taxon>Archaea</taxon>
        <taxon>Methanobacteriati</taxon>
        <taxon>Methanobacteriota</taxon>
        <taxon>Stenosarchaea group</taxon>
        <taxon>Halobacteria</taxon>
        <taxon>Halobacteriales</taxon>
        <taxon>Haloferacaceae</taxon>
        <taxon>Halalkaliarchaeum</taxon>
    </lineage>
</organism>
<keyword evidence="2" id="KW-0349">Heme</keyword>
<dbReference type="EMBL" id="CP025066">
    <property type="protein sequence ID" value="AUX10008.1"/>
    <property type="molecule type" value="Genomic_DNA"/>
</dbReference>
<dbReference type="GO" id="GO:0020037">
    <property type="term" value="F:heme binding"/>
    <property type="evidence" value="ECO:0007669"/>
    <property type="project" value="InterPro"/>
</dbReference>
<dbReference type="Pfam" id="PF09459">
    <property type="entry name" value="EB_dh"/>
    <property type="match status" value="2"/>
</dbReference>
<evidence type="ECO:0000256" key="2">
    <source>
        <dbReference type="ARBA" id="ARBA00022617"/>
    </source>
</evidence>
<protein>
    <submittedName>
        <fullName evidence="8">Nitrate reductase subunit gamma</fullName>
    </submittedName>
</protein>
<evidence type="ECO:0000313" key="8">
    <source>
        <dbReference type="EMBL" id="AUX10008.1"/>
    </source>
</evidence>
<keyword evidence="1" id="KW-0813">Transport</keyword>
<dbReference type="SMART" id="SM00887">
    <property type="entry name" value="EB_dh"/>
    <property type="match status" value="1"/>
</dbReference>
<dbReference type="GeneID" id="37878743"/>
<dbReference type="RefSeq" id="WP_119819535.1">
    <property type="nucleotide sequence ID" value="NZ_CP025066.1"/>
</dbReference>
<dbReference type="InterPro" id="IPR019020">
    <property type="entry name" value="Cyt-c552/DMSO_Rdtase_haem-bd"/>
</dbReference>
<evidence type="ECO:0000259" key="7">
    <source>
        <dbReference type="SMART" id="SM00887"/>
    </source>
</evidence>